<name>A0A410RZZ0_CORCK</name>
<accession>A0A410RZZ0</accession>
<evidence type="ECO:0000313" key="3">
    <source>
        <dbReference type="Proteomes" id="UP000288758"/>
    </source>
</evidence>
<dbReference type="EMBL" id="CP034669">
    <property type="protein sequence ID" value="QAT87406.1"/>
    <property type="molecule type" value="Genomic_DNA"/>
</dbReference>
<proteinExistence type="predicted"/>
<dbReference type="InterPro" id="IPR011990">
    <property type="entry name" value="TPR-like_helical_dom_sf"/>
</dbReference>
<dbReference type="Gene3D" id="1.25.40.10">
    <property type="entry name" value="Tetratricopeptide repeat domain"/>
    <property type="match status" value="1"/>
</dbReference>
<dbReference type="PROSITE" id="PS50005">
    <property type="entry name" value="TPR"/>
    <property type="match status" value="1"/>
</dbReference>
<dbReference type="RefSeq" id="WP_240672501.1">
    <property type="nucleotide sequence ID" value="NZ_CP034669.1"/>
</dbReference>
<keyword evidence="1" id="KW-0802">TPR repeat</keyword>
<evidence type="ECO:0000256" key="1">
    <source>
        <dbReference type="PROSITE-ProRule" id="PRU00339"/>
    </source>
</evidence>
<dbReference type="AlphaFoldDB" id="A0A410RZZ0"/>
<protein>
    <submittedName>
        <fullName evidence="2">Uncharacterized protein</fullName>
    </submittedName>
</protein>
<dbReference type="Proteomes" id="UP000288758">
    <property type="component" value="Chromosome"/>
</dbReference>
<evidence type="ECO:0000313" key="2">
    <source>
        <dbReference type="EMBL" id="QAT87406.1"/>
    </source>
</evidence>
<dbReference type="SUPFAM" id="SSF48452">
    <property type="entry name" value="TPR-like"/>
    <property type="match status" value="1"/>
</dbReference>
<reference evidence="2 3" key="1">
    <citation type="submission" date="2018-12" db="EMBL/GenBank/DDBJ databases">
        <title>Complete Genome Sequence of the Corallopyronin A producing Myxobacterium Corallococcus coralloides B035.</title>
        <authorList>
            <person name="Bouhired S.M."/>
            <person name="Rupp O."/>
            <person name="Blom J."/>
            <person name="Schaeberle T.F."/>
            <person name="Kehraus S."/>
            <person name="Schiefer A."/>
            <person name="Pfarr K."/>
            <person name="Goesmann A."/>
            <person name="Hoerauf A."/>
            <person name="Koenig G.M."/>
        </authorList>
    </citation>
    <scope>NUCLEOTIDE SEQUENCE [LARGE SCALE GENOMIC DNA]</scope>
    <source>
        <strain evidence="2 3">B035</strain>
    </source>
</reference>
<dbReference type="InterPro" id="IPR019734">
    <property type="entry name" value="TPR_rpt"/>
</dbReference>
<gene>
    <name evidence="2" type="ORF">EJ065_5876</name>
</gene>
<organism evidence="2 3">
    <name type="scientific">Corallococcus coralloides</name>
    <name type="common">Myxococcus coralloides</name>
    <dbReference type="NCBI Taxonomy" id="184914"/>
    <lineage>
        <taxon>Bacteria</taxon>
        <taxon>Pseudomonadati</taxon>
        <taxon>Myxococcota</taxon>
        <taxon>Myxococcia</taxon>
        <taxon>Myxococcales</taxon>
        <taxon>Cystobacterineae</taxon>
        <taxon>Myxococcaceae</taxon>
        <taxon>Corallococcus</taxon>
    </lineage>
</organism>
<sequence length="431" mass="46912">MSNLPDIASQAPRVPAASPAGGRWGLLFIVAMSALSVLGTGCASDYVARTASARSAYQASDYPRALRELDGEQKEAPERDQLLLLLDKGMVLHAAGQWEESTKVLAQADDLSAQLDITSVSEEAGVLLSNERRRAYRGEDFEKLMISVLQALNYAELGRDEDALVEVRRVNERIEKMITEEKKPYEQLAIARYLGGVLYEDQREWDSAFIDYMKAYELEPRLGGLVEPLLRLAKKTGRDDAYAMLSQKFPDVAHDAVGPGEGQLVVVVEAGLSPQKERASRDYGDSGDLIEVPVYRDRGGTPPVRVSVQGQAQAAVTVTSLSRVAQVHLNDRIGRMLAKQLAGAVAKAGVAASVGALTKSKELGVLTFLVLNAGNQADLRSWLSLPAEFQVARFRLPPGKHTVQVDAPGRPTTHLVEVKPGRVEVLVVRSY</sequence>
<feature type="repeat" description="TPR" evidence="1">
    <location>
        <begin position="189"/>
        <end position="222"/>
    </location>
</feature>